<dbReference type="SMART" id="SM00382">
    <property type="entry name" value="AAA"/>
    <property type="match status" value="1"/>
</dbReference>
<dbReference type="GO" id="GO:0005524">
    <property type="term" value="F:ATP binding"/>
    <property type="evidence" value="ECO:0007669"/>
    <property type="project" value="UniProtKB-KW"/>
</dbReference>
<evidence type="ECO:0000313" key="6">
    <source>
        <dbReference type="EMBL" id="HIZ37679.1"/>
    </source>
</evidence>
<dbReference type="PROSITE" id="PS50893">
    <property type="entry name" value="ABC_TRANSPORTER_2"/>
    <property type="match status" value="1"/>
</dbReference>
<organism evidence="6 7">
    <name type="scientific">Candidatus Ruania gallistercoris</name>
    <dbReference type="NCBI Taxonomy" id="2838746"/>
    <lineage>
        <taxon>Bacteria</taxon>
        <taxon>Bacillati</taxon>
        <taxon>Actinomycetota</taxon>
        <taxon>Actinomycetes</taxon>
        <taxon>Micrococcales</taxon>
        <taxon>Ruaniaceae</taxon>
        <taxon>Ruania</taxon>
    </lineage>
</organism>
<name>A0A9D2EH98_9MICO</name>
<evidence type="ECO:0000256" key="4">
    <source>
        <dbReference type="ARBA" id="ARBA00022967"/>
    </source>
</evidence>
<dbReference type="PANTHER" id="PTHR42794">
    <property type="entry name" value="HEMIN IMPORT ATP-BINDING PROTEIN HMUV"/>
    <property type="match status" value="1"/>
</dbReference>
<keyword evidence="4" id="KW-1278">Translocase</keyword>
<evidence type="ECO:0000259" key="5">
    <source>
        <dbReference type="PROSITE" id="PS50893"/>
    </source>
</evidence>
<proteinExistence type="predicted"/>
<dbReference type="Proteomes" id="UP000824037">
    <property type="component" value="Unassembled WGS sequence"/>
</dbReference>
<evidence type="ECO:0000313" key="7">
    <source>
        <dbReference type="Proteomes" id="UP000824037"/>
    </source>
</evidence>
<dbReference type="FunFam" id="3.40.50.300:FF:000134">
    <property type="entry name" value="Iron-enterobactin ABC transporter ATP-binding protein"/>
    <property type="match status" value="1"/>
</dbReference>
<dbReference type="NCBIfam" id="NF010068">
    <property type="entry name" value="PRK13548.1"/>
    <property type="match status" value="1"/>
</dbReference>
<dbReference type="GO" id="GO:0016887">
    <property type="term" value="F:ATP hydrolysis activity"/>
    <property type="evidence" value="ECO:0007669"/>
    <property type="project" value="InterPro"/>
</dbReference>
<dbReference type="InterPro" id="IPR003593">
    <property type="entry name" value="AAA+_ATPase"/>
</dbReference>
<reference evidence="6" key="2">
    <citation type="submission" date="2021-04" db="EMBL/GenBank/DDBJ databases">
        <authorList>
            <person name="Gilroy R."/>
        </authorList>
    </citation>
    <scope>NUCLEOTIDE SEQUENCE</scope>
    <source>
        <strain evidence="6">ChiGjej4B4-7305</strain>
    </source>
</reference>
<keyword evidence="1" id="KW-0813">Transport</keyword>
<protein>
    <submittedName>
        <fullName evidence="6">Heme ABC transporter ATP-binding protein</fullName>
    </submittedName>
</protein>
<dbReference type="InterPro" id="IPR003439">
    <property type="entry name" value="ABC_transporter-like_ATP-bd"/>
</dbReference>
<dbReference type="SUPFAM" id="SSF52540">
    <property type="entry name" value="P-loop containing nucleoside triphosphate hydrolases"/>
    <property type="match status" value="1"/>
</dbReference>
<sequence>MSALALSQITVSLGGARILDDVSLTVASGTVTAIIGPNGAGKSTLLAAAAGYLRPEAGTVHLGGVNLGRLSTRDAARRRAVMPQNADVAFPFTVQEVVAMGRTARGTSSHEDRQIVTDALVLTGLTAFAHREVPTLSGGERQLTALARVVAQATPVEPDSVVLLDEPTAAMDIAHAERTMHLTRTLAARGAAIVVVLHDLDAAAAYADRLVLMSQGRIHSTGTVREVCTERNLSRVYGTGIEVFEHGGRLRISPERIDAPAAAHGPALP</sequence>
<dbReference type="PANTHER" id="PTHR42794:SF1">
    <property type="entry name" value="HEMIN IMPORT ATP-BINDING PROTEIN HMUV"/>
    <property type="match status" value="1"/>
</dbReference>
<gene>
    <name evidence="6" type="ORF">H9815_18030</name>
</gene>
<evidence type="ECO:0000256" key="1">
    <source>
        <dbReference type="ARBA" id="ARBA00022448"/>
    </source>
</evidence>
<evidence type="ECO:0000256" key="2">
    <source>
        <dbReference type="ARBA" id="ARBA00022741"/>
    </source>
</evidence>
<keyword evidence="2" id="KW-0547">Nucleotide-binding</keyword>
<dbReference type="CDD" id="cd03214">
    <property type="entry name" value="ABC_Iron-Siderophores_B12_Hemin"/>
    <property type="match status" value="1"/>
</dbReference>
<dbReference type="Pfam" id="PF00005">
    <property type="entry name" value="ABC_tran"/>
    <property type="match status" value="1"/>
</dbReference>
<dbReference type="Gene3D" id="3.40.50.300">
    <property type="entry name" value="P-loop containing nucleotide triphosphate hydrolases"/>
    <property type="match status" value="1"/>
</dbReference>
<comment type="caution">
    <text evidence="6">The sequence shown here is derived from an EMBL/GenBank/DDBJ whole genome shotgun (WGS) entry which is preliminary data.</text>
</comment>
<feature type="domain" description="ABC transporter" evidence="5">
    <location>
        <begin position="4"/>
        <end position="240"/>
    </location>
</feature>
<keyword evidence="3 6" id="KW-0067">ATP-binding</keyword>
<reference evidence="6" key="1">
    <citation type="journal article" date="2021" name="PeerJ">
        <title>Extensive microbial diversity within the chicken gut microbiome revealed by metagenomics and culture.</title>
        <authorList>
            <person name="Gilroy R."/>
            <person name="Ravi A."/>
            <person name="Getino M."/>
            <person name="Pursley I."/>
            <person name="Horton D.L."/>
            <person name="Alikhan N.F."/>
            <person name="Baker D."/>
            <person name="Gharbi K."/>
            <person name="Hall N."/>
            <person name="Watson M."/>
            <person name="Adriaenssens E.M."/>
            <person name="Foster-Nyarko E."/>
            <person name="Jarju S."/>
            <person name="Secka A."/>
            <person name="Antonio M."/>
            <person name="Oren A."/>
            <person name="Chaudhuri R.R."/>
            <person name="La Ragione R."/>
            <person name="Hildebrand F."/>
            <person name="Pallen M.J."/>
        </authorList>
    </citation>
    <scope>NUCLEOTIDE SEQUENCE</scope>
    <source>
        <strain evidence="6">ChiGjej4B4-7305</strain>
    </source>
</reference>
<dbReference type="AlphaFoldDB" id="A0A9D2EH98"/>
<accession>A0A9D2EH98</accession>
<dbReference type="InterPro" id="IPR027417">
    <property type="entry name" value="P-loop_NTPase"/>
</dbReference>
<dbReference type="EMBL" id="DXBY01000311">
    <property type="protein sequence ID" value="HIZ37679.1"/>
    <property type="molecule type" value="Genomic_DNA"/>
</dbReference>
<evidence type="ECO:0000256" key="3">
    <source>
        <dbReference type="ARBA" id="ARBA00022840"/>
    </source>
</evidence>